<keyword evidence="14" id="KW-1185">Reference proteome</keyword>
<dbReference type="GO" id="GO:0020037">
    <property type="term" value="F:heme binding"/>
    <property type="evidence" value="ECO:0007669"/>
    <property type="project" value="InterPro"/>
</dbReference>
<dbReference type="SUPFAM" id="SSF48264">
    <property type="entry name" value="Cytochrome P450"/>
    <property type="match status" value="1"/>
</dbReference>
<dbReference type="STRING" id="520822.A0A195BN52"/>
<comment type="subcellular location">
    <subcellularLocation>
        <location evidence="3">Endoplasmic reticulum membrane</location>
        <topology evidence="3">Peripheral membrane protein</topology>
    </subcellularLocation>
    <subcellularLocation>
        <location evidence="2">Microsome membrane</location>
        <topology evidence="2">Peripheral membrane protein</topology>
    </subcellularLocation>
</comment>
<accession>A0A195BN52</accession>
<sequence length="419" mass="48944">MIVVLVSLILGALIAFYFYLTRNYKYWQKREVPYVDGALPRFDNMLSVICMKTHIADFYCKIYKDNKGHNMVGIYDFTSPALMIIKPALVKMILQTYFSSFVENAFSSMRLKILLESIKKVCATMENYLSNKETEFELKSLFSKYSAQVVAVASFDIDGYCFDDDKKDVSFRKLGQAIFLKLDLIPKHVDNFFRTLVAELMEQKRKDGILRNDFLHLMAELERTEGDKFDNEMLTGQAMSFVLNGYETSSSVMSFVGFYLTHYSKIQEKLHEEMVSVLNKYDSEITYEGLREITYMDQIINETMRLVSAVLLMKRRCTQEFELKGSNGVVCRVTPGMKILISVQAVHKDPQYWENPEEYDPERFDSDRKHNIDRFFLPFFVIVRKYKLELSPKMQMPLKLIPGIILPTPKGLWAYFRQP</sequence>
<dbReference type="GO" id="GO:0005789">
    <property type="term" value="C:endoplasmic reticulum membrane"/>
    <property type="evidence" value="ECO:0007669"/>
    <property type="project" value="UniProtKB-SubCell"/>
</dbReference>
<evidence type="ECO:0000256" key="2">
    <source>
        <dbReference type="ARBA" id="ARBA00004174"/>
    </source>
</evidence>
<evidence type="ECO:0000256" key="5">
    <source>
        <dbReference type="ARBA" id="ARBA00022617"/>
    </source>
</evidence>
<keyword evidence="12" id="KW-0472">Membrane</keyword>
<dbReference type="EMBL" id="KQ976439">
    <property type="protein sequence ID" value="KYM86755.1"/>
    <property type="molecule type" value="Genomic_DNA"/>
</dbReference>
<evidence type="ECO:0000256" key="9">
    <source>
        <dbReference type="ARBA" id="ARBA00023002"/>
    </source>
</evidence>
<organism evidence="13 14">
    <name type="scientific">Atta colombica</name>
    <dbReference type="NCBI Taxonomy" id="520822"/>
    <lineage>
        <taxon>Eukaryota</taxon>
        <taxon>Metazoa</taxon>
        <taxon>Ecdysozoa</taxon>
        <taxon>Arthropoda</taxon>
        <taxon>Hexapoda</taxon>
        <taxon>Insecta</taxon>
        <taxon>Pterygota</taxon>
        <taxon>Neoptera</taxon>
        <taxon>Endopterygota</taxon>
        <taxon>Hymenoptera</taxon>
        <taxon>Apocrita</taxon>
        <taxon>Aculeata</taxon>
        <taxon>Formicoidea</taxon>
        <taxon>Formicidae</taxon>
        <taxon>Myrmicinae</taxon>
        <taxon>Atta</taxon>
    </lineage>
</organism>
<name>A0A195BN52_9HYME</name>
<evidence type="ECO:0000256" key="8">
    <source>
        <dbReference type="ARBA" id="ARBA00022848"/>
    </source>
</evidence>
<keyword evidence="10" id="KW-0408">Iron</keyword>
<dbReference type="Proteomes" id="UP000078540">
    <property type="component" value="Unassembled WGS sequence"/>
</dbReference>
<protein>
    <submittedName>
        <fullName evidence="13">Cytochrome P450 9e2</fullName>
    </submittedName>
</protein>
<reference evidence="13 14" key="1">
    <citation type="submission" date="2015-09" db="EMBL/GenBank/DDBJ databases">
        <title>Atta colombica WGS genome.</title>
        <authorList>
            <person name="Nygaard S."/>
            <person name="Hu H."/>
            <person name="Boomsma J."/>
            <person name="Zhang G."/>
        </authorList>
    </citation>
    <scope>NUCLEOTIDE SEQUENCE [LARGE SCALE GENOMIC DNA]</scope>
    <source>
        <strain evidence="13">Treedump-2</strain>
        <tissue evidence="13">Whole body</tissue>
    </source>
</reference>
<evidence type="ECO:0000256" key="11">
    <source>
        <dbReference type="ARBA" id="ARBA00023033"/>
    </source>
</evidence>
<dbReference type="GO" id="GO:0016705">
    <property type="term" value="F:oxidoreductase activity, acting on paired donors, with incorporation or reduction of molecular oxygen"/>
    <property type="evidence" value="ECO:0007669"/>
    <property type="project" value="InterPro"/>
</dbReference>
<evidence type="ECO:0000256" key="6">
    <source>
        <dbReference type="ARBA" id="ARBA00022723"/>
    </source>
</evidence>
<evidence type="ECO:0000256" key="3">
    <source>
        <dbReference type="ARBA" id="ARBA00004406"/>
    </source>
</evidence>
<gene>
    <name evidence="13" type="ORF">ALC53_03905</name>
</gene>
<evidence type="ECO:0000256" key="4">
    <source>
        <dbReference type="ARBA" id="ARBA00010617"/>
    </source>
</evidence>
<evidence type="ECO:0000256" key="7">
    <source>
        <dbReference type="ARBA" id="ARBA00022824"/>
    </source>
</evidence>
<keyword evidence="7" id="KW-0256">Endoplasmic reticulum</keyword>
<evidence type="ECO:0000256" key="1">
    <source>
        <dbReference type="ARBA" id="ARBA00001971"/>
    </source>
</evidence>
<dbReference type="GO" id="GO:0005506">
    <property type="term" value="F:iron ion binding"/>
    <property type="evidence" value="ECO:0007669"/>
    <property type="project" value="InterPro"/>
</dbReference>
<proteinExistence type="inferred from homology"/>
<keyword evidence="6" id="KW-0479">Metal-binding</keyword>
<keyword evidence="8" id="KW-0492">Microsome</keyword>
<evidence type="ECO:0000256" key="10">
    <source>
        <dbReference type="ARBA" id="ARBA00023004"/>
    </source>
</evidence>
<dbReference type="InterPro" id="IPR050476">
    <property type="entry name" value="Insect_CytP450_Detox"/>
</dbReference>
<keyword evidence="9" id="KW-0560">Oxidoreductase</keyword>
<evidence type="ECO:0000256" key="12">
    <source>
        <dbReference type="ARBA" id="ARBA00023136"/>
    </source>
</evidence>
<dbReference type="GO" id="GO:0004497">
    <property type="term" value="F:monooxygenase activity"/>
    <property type="evidence" value="ECO:0007669"/>
    <property type="project" value="UniProtKB-KW"/>
</dbReference>
<dbReference type="InterPro" id="IPR001128">
    <property type="entry name" value="Cyt_P450"/>
</dbReference>
<keyword evidence="11" id="KW-0503">Monooxygenase</keyword>
<dbReference type="PANTHER" id="PTHR24292">
    <property type="entry name" value="CYTOCHROME P450"/>
    <property type="match status" value="1"/>
</dbReference>
<dbReference type="InterPro" id="IPR036396">
    <property type="entry name" value="Cyt_P450_sf"/>
</dbReference>
<dbReference type="AlphaFoldDB" id="A0A195BN52"/>
<evidence type="ECO:0000313" key="14">
    <source>
        <dbReference type="Proteomes" id="UP000078540"/>
    </source>
</evidence>
<dbReference type="PRINTS" id="PR00463">
    <property type="entry name" value="EP450I"/>
</dbReference>
<evidence type="ECO:0000313" key="13">
    <source>
        <dbReference type="EMBL" id="KYM86755.1"/>
    </source>
</evidence>
<dbReference type="Pfam" id="PF00067">
    <property type="entry name" value="p450"/>
    <property type="match status" value="1"/>
</dbReference>
<dbReference type="InterPro" id="IPR002401">
    <property type="entry name" value="Cyt_P450_E_grp-I"/>
</dbReference>
<keyword evidence="5" id="KW-0349">Heme</keyword>
<dbReference type="PANTHER" id="PTHR24292:SF54">
    <property type="entry name" value="CYP9F3-RELATED"/>
    <property type="match status" value="1"/>
</dbReference>
<dbReference type="Gene3D" id="1.10.630.10">
    <property type="entry name" value="Cytochrome P450"/>
    <property type="match status" value="1"/>
</dbReference>
<comment type="cofactor">
    <cofactor evidence="1">
        <name>heme</name>
        <dbReference type="ChEBI" id="CHEBI:30413"/>
    </cofactor>
</comment>
<comment type="similarity">
    <text evidence="4">Belongs to the cytochrome P450 family.</text>
</comment>